<dbReference type="GO" id="GO:0035861">
    <property type="term" value="C:site of double-strand break"/>
    <property type="evidence" value="ECO:0007669"/>
    <property type="project" value="TreeGrafter"/>
</dbReference>
<dbReference type="EMBL" id="QGKX02001521">
    <property type="protein sequence ID" value="KAF3511389.1"/>
    <property type="molecule type" value="Genomic_DNA"/>
</dbReference>
<comment type="caution">
    <text evidence="4">The sequence shown here is derived from an EMBL/GenBank/DDBJ whole genome shotgun (WGS) entry which is preliminary data.</text>
</comment>
<dbReference type="Proteomes" id="UP000712600">
    <property type="component" value="Unassembled WGS sequence"/>
</dbReference>
<feature type="region of interest" description="Disordered" evidence="3">
    <location>
        <begin position="325"/>
        <end position="344"/>
    </location>
</feature>
<evidence type="ECO:0000256" key="1">
    <source>
        <dbReference type="ARBA" id="ARBA00022574"/>
    </source>
</evidence>
<dbReference type="PANTHER" id="PTHR16017:SF0">
    <property type="entry name" value="WD REPEAT-CONTAINING PROTEIN 70"/>
    <property type="match status" value="1"/>
</dbReference>
<feature type="region of interest" description="Disordered" evidence="3">
    <location>
        <begin position="238"/>
        <end position="268"/>
    </location>
</feature>
<keyword evidence="1" id="KW-0853">WD repeat</keyword>
<name>A0A8S9P7C4_BRACR</name>
<dbReference type="InterPro" id="IPR051858">
    <property type="entry name" value="WD_repeat_GAD-1"/>
</dbReference>
<evidence type="ECO:0000256" key="3">
    <source>
        <dbReference type="SAM" id="MobiDB-lite"/>
    </source>
</evidence>
<dbReference type="PANTHER" id="PTHR16017">
    <property type="entry name" value="GASTRULATION DEFECTIVE PROTEIN 1-RELATED"/>
    <property type="match status" value="1"/>
</dbReference>
<evidence type="ECO:0000313" key="5">
    <source>
        <dbReference type="Proteomes" id="UP000712600"/>
    </source>
</evidence>
<dbReference type="AlphaFoldDB" id="A0A8S9P7C4"/>
<reference evidence="4" key="1">
    <citation type="submission" date="2019-12" db="EMBL/GenBank/DDBJ databases">
        <title>Genome sequencing and annotation of Brassica cretica.</title>
        <authorList>
            <person name="Studholme D.J."/>
            <person name="Sarris P."/>
        </authorList>
    </citation>
    <scope>NUCLEOTIDE SEQUENCE</scope>
    <source>
        <strain evidence="4">PFS-109/04</strain>
        <tissue evidence="4">Leaf</tissue>
    </source>
</reference>
<feature type="compositionally biased region" description="Basic and acidic residues" evidence="3">
    <location>
        <begin position="246"/>
        <end position="259"/>
    </location>
</feature>
<protein>
    <submittedName>
        <fullName evidence="4">Uncharacterized protein</fullName>
    </submittedName>
</protein>
<accession>A0A8S9P7C4</accession>
<dbReference type="GO" id="GO:0005634">
    <property type="term" value="C:nucleus"/>
    <property type="evidence" value="ECO:0007669"/>
    <property type="project" value="TreeGrafter"/>
</dbReference>
<gene>
    <name evidence="4" type="ORF">F2Q69_00008384</name>
</gene>
<proteinExistence type="predicted"/>
<organism evidence="4 5">
    <name type="scientific">Brassica cretica</name>
    <name type="common">Mustard</name>
    <dbReference type="NCBI Taxonomy" id="69181"/>
    <lineage>
        <taxon>Eukaryota</taxon>
        <taxon>Viridiplantae</taxon>
        <taxon>Streptophyta</taxon>
        <taxon>Embryophyta</taxon>
        <taxon>Tracheophyta</taxon>
        <taxon>Spermatophyta</taxon>
        <taxon>Magnoliopsida</taxon>
        <taxon>eudicotyledons</taxon>
        <taxon>Gunneridae</taxon>
        <taxon>Pentapetalae</taxon>
        <taxon>rosids</taxon>
        <taxon>malvids</taxon>
        <taxon>Brassicales</taxon>
        <taxon>Brassicaceae</taxon>
        <taxon>Brassiceae</taxon>
        <taxon>Brassica</taxon>
    </lineage>
</organism>
<evidence type="ECO:0000256" key="2">
    <source>
        <dbReference type="ARBA" id="ARBA00022737"/>
    </source>
</evidence>
<sequence length="344" mass="37982">MHPKTTFIDPPPPILRLRSRLLLFSVTEEGLKPTTDRVSPKSTTTLSLLTAVLRLLSLLTASPPSSLVLSVSTTDPPSLAPHGVPPSSLAPHGVSSVFSRLPQKSDRNPQIRRQGTSFCIGFVSTRQNGNKLTLLVEGDVNKLRGKEVRSLGVGFAREVTRWRCHKQQKSCVFEFLCHKFLNASQCLQGGTHILYDPTQSERGACVCVARAPRKKSVDDYQPEPVIHNPHALPLFRDAPSRKRQREKTLKDPLKAHKPELPMTGPGHGGRVGTTGSGLLTQYLLKQGGMIKETWMEEDPREAILKYADVAVKDPKFIAPAYSQTQPETIFAKSDDEEEEGDAKK</sequence>
<keyword evidence="2" id="KW-0677">Repeat</keyword>
<evidence type="ECO:0000313" key="4">
    <source>
        <dbReference type="EMBL" id="KAF3511389.1"/>
    </source>
</evidence>
<feature type="compositionally biased region" description="Acidic residues" evidence="3">
    <location>
        <begin position="334"/>
        <end position="344"/>
    </location>
</feature>